<keyword evidence="3" id="KW-1185">Reference proteome</keyword>
<keyword evidence="1" id="KW-0812">Transmembrane</keyword>
<reference evidence="3" key="1">
    <citation type="journal article" date="2010" name="Genome Res.">
        <title>Population genomic sequencing of Coccidioides fungi reveals recent hybridization and transposon control.</title>
        <authorList>
            <person name="Neafsey D.E."/>
            <person name="Barker B.M."/>
            <person name="Sharpton T.J."/>
            <person name="Stajich J.E."/>
            <person name="Park D.J."/>
            <person name="Whiston E."/>
            <person name="Hung C.-Y."/>
            <person name="McMahan C."/>
            <person name="White J."/>
            <person name="Sykes S."/>
            <person name="Heiman D."/>
            <person name="Young S."/>
            <person name="Zeng Q."/>
            <person name="Abouelleil A."/>
            <person name="Aftuck L."/>
            <person name="Bessette D."/>
            <person name="Brown A."/>
            <person name="FitzGerald M."/>
            <person name="Lui A."/>
            <person name="Macdonald J.P."/>
            <person name="Priest M."/>
            <person name="Orbach M.J."/>
            <person name="Galgiani J.N."/>
            <person name="Kirkland T.N."/>
            <person name="Cole G.T."/>
            <person name="Birren B.W."/>
            <person name="Henn M.R."/>
            <person name="Taylor J.W."/>
            <person name="Rounsley S.D."/>
        </authorList>
    </citation>
    <scope>NUCLEOTIDE SEQUENCE [LARGE SCALE GENOMIC DNA]</scope>
    <source>
        <strain evidence="3">RMSCC 757 / Silveira</strain>
    </source>
</reference>
<keyword evidence="1" id="KW-0472">Membrane</keyword>
<dbReference type="HOGENOM" id="CLU_1517735_0_0_1"/>
<dbReference type="VEuPathDB" id="FungiDB:CPSG_07938"/>
<proteinExistence type="predicted"/>
<dbReference type="AlphaFoldDB" id="E9DCX6"/>
<gene>
    <name evidence="2" type="ORF">CPSG_07938</name>
</gene>
<dbReference type="Proteomes" id="UP000002497">
    <property type="component" value="Unassembled WGS sequence"/>
</dbReference>
<evidence type="ECO:0000313" key="3">
    <source>
        <dbReference type="Proteomes" id="UP000002497"/>
    </source>
</evidence>
<evidence type="ECO:0000313" key="2">
    <source>
        <dbReference type="EMBL" id="EFW15501.1"/>
    </source>
</evidence>
<protein>
    <submittedName>
        <fullName evidence="2">Uncharacterized protein</fullName>
    </submittedName>
</protein>
<sequence length="177" mass="21271">MVCTDAKTTPGAIHFFILTHTSHFHSYHRNLLYLPSIVRVSLMHSESFSLASPTNNICTERKSGHFYWQRVCWCSLVQISWFFPRFSAFRGSGWYGSQRSTGLTSTIPYQSFWFSIVKLPFDGTLFCLPQHYSFFFFFYFYFYFYFYFCFYFYFFFFQFLILYHLHPSARCPCTSAC</sequence>
<keyword evidence="1" id="KW-1133">Transmembrane helix</keyword>
<feature type="transmembrane region" description="Helical" evidence="1">
    <location>
        <begin position="134"/>
        <end position="156"/>
    </location>
</feature>
<reference evidence="3" key="2">
    <citation type="submission" date="2010-03" db="EMBL/GenBank/DDBJ databases">
        <title>The genome sequence of Coccidioides posadasii strain Silveira.</title>
        <authorList>
            <consortium name="The Broad Institute Genome Sequencing Center for Infectious Disease"/>
            <person name="Neafsey D."/>
            <person name="Orbach M."/>
            <person name="Henn M.R."/>
            <person name="Cole G.T."/>
            <person name="Galgiani J."/>
            <person name="Gardner M.J."/>
            <person name="Kirkland T.N."/>
            <person name="Taylor J.W."/>
            <person name="Young S.K."/>
            <person name="Zeng Q."/>
            <person name="Koehrsen M."/>
            <person name="Alvarado L."/>
            <person name="Berlin A."/>
            <person name="Borenstein D."/>
            <person name="Chapman S.B."/>
            <person name="Chen Z."/>
            <person name="Engels R."/>
            <person name="Freedman E."/>
            <person name="Gellesch M."/>
            <person name="Goldberg J."/>
            <person name="Griggs A."/>
            <person name="Gujja S."/>
            <person name="Heilman E."/>
            <person name="Heiman D."/>
            <person name="Howarth C."/>
            <person name="Jen D."/>
            <person name="Larson L."/>
            <person name="Mehta T."/>
            <person name="Neiman D."/>
            <person name="Park D."/>
            <person name="Pearson M."/>
            <person name="Richards J."/>
            <person name="Roberts A."/>
            <person name="Saif S."/>
            <person name="Shea T."/>
            <person name="Shenoy N."/>
            <person name="Sisk P."/>
            <person name="Stolte C."/>
            <person name="Sykes S."/>
            <person name="Walk T."/>
            <person name="White J."/>
            <person name="Yandava C."/>
            <person name="Haas B."/>
            <person name="Nusbaum C."/>
            <person name="Birren B."/>
        </authorList>
    </citation>
    <scope>NUCLEOTIDE SEQUENCE [LARGE SCALE GENOMIC DNA]</scope>
    <source>
        <strain evidence="3">RMSCC 757 / Silveira</strain>
    </source>
</reference>
<organism evidence="3">
    <name type="scientific">Coccidioides posadasii (strain RMSCC 757 / Silveira)</name>
    <name type="common">Valley fever fungus</name>
    <dbReference type="NCBI Taxonomy" id="443226"/>
    <lineage>
        <taxon>Eukaryota</taxon>
        <taxon>Fungi</taxon>
        <taxon>Dikarya</taxon>
        <taxon>Ascomycota</taxon>
        <taxon>Pezizomycotina</taxon>
        <taxon>Eurotiomycetes</taxon>
        <taxon>Eurotiomycetidae</taxon>
        <taxon>Onygenales</taxon>
        <taxon>Onygenaceae</taxon>
        <taxon>Coccidioides</taxon>
    </lineage>
</organism>
<evidence type="ECO:0000256" key="1">
    <source>
        <dbReference type="SAM" id="Phobius"/>
    </source>
</evidence>
<name>E9DCX6_COCPS</name>
<accession>E9DCX6</accession>
<dbReference type="EMBL" id="GL636500">
    <property type="protein sequence ID" value="EFW15501.1"/>
    <property type="molecule type" value="Genomic_DNA"/>
</dbReference>